<dbReference type="PANTHER" id="PTHR43685:SF2">
    <property type="entry name" value="GLYCOSYLTRANSFERASE 2-LIKE DOMAIN-CONTAINING PROTEIN"/>
    <property type="match status" value="1"/>
</dbReference>
<dbReference type="InterPro" id="IPR001173">
    <property type="entry name" value="Glyco_trans_2-like"/>
</dbReference>
<dbReference type="SUPFAM" id="SSF53448">
    <property type="entry name" value="Nucleotide-diphospho-sugar transferases"/>
    <property type="match status" value="1"/>
</dbReference>
<dbReference type="KEGG" id="rom:EI983_00130"/>
<geneLocation type="plasmid" evidence="3">
    <name>pmme07001</name>
</geneLocation>
<dbReference type="PANTHER" id="PTHR43685">
    <property type="entry name" value="GLYCOSYLTRANSFERASE"/>
    <property type="match status" value="1"/>
</dbReference>
<dbReference type="Proteomes" id="UP000428330">
    <property type="component" value="Plasmid pMME07001"/>
</dbReference>
<protein>
    <submittedName>
        <fullName evidence="2">Glycosyltransferase family 2 protein</fullName>
    </submittedName>
</protein>
<dbReference type="OrthoDB" id="9802649at2"/>
<reference evidence="2 3" key="1">
    <citation type="submission" date="2018-12" db="EMBL/GenBank/DDBJ databases">
        <title>Complete genome sequence of Roseovarius sp. MME-070.</title>
        <authorList>
            <person name="Nam Y.-D."/>
            <person name="Kang J."/>
            <person name="Chung W.-H."/>
            <person name="Park Y.S."/>
        </authorList>
    </citation>
    <scope>NUCLEOTIDE SEQUENCE [LARGE SCALE GENOMIC DNA]</scope>
    <source>
        <strain evidence="2 3">MME-070</strain>
        <plasmid evidence="3">pmme07001</plasmid>
    </source>
</reference>
<evidence type="ECO:0000259" key="1">
    <source>
        <dbReference type="Pfam" id="PF00535"/>
    </source>
</evidence>
<feature type="domain" description="Glycosyltransferase 2-like" evidence="1">
    <location>
        <begin position="11"/>
        <end position="159"/>
    </location>
</feature>
<keyword evidence="3" id="KW-1185">Reference proteome</keyword>
<dbReference type="EMBL" id="CP034347">
    <property type="protein sequence ID" value="QGX96762.1"/>
    <property type="molecule type" value="Genomic_DNA"/>
</dbReference>
<accession>A0A6I6IKE4</accession>
<evidence type="ECO:0000313" key="3">
    <source>
        <dbReference type="Proteomes" id="UP000428330"/>
    </source>
</evidence>
<organism evidence="2 3">
    <name type="scientific">Roseovarius faecimaris</name>
    <dbReference type="NCBI Taxonomy" id="2494550"/>
    <lineage>
        <taxon>Bacteria</taxon>
        <taxon>Pseudomonadati</taxon>
        <taxon>Pseudomonadota</taxon>
        <taxon>Alphaproteobacteria</taxon>
        <taxon>Rhodobacterales</taxon>
        <taxon>Roseobacteraceae</taxon>
        <taxon>Roseovarius</taxon>
    </lineage>
</organism>
<name>A0A6I6IKE4_9RHOB</name>
<dbReference type="CDD" id="cd04196">
    <property type="entry name" value="GT_2_like_d"/>
    <property type="match status" value="1"/>
</dbReference>
<evidence type="ECO:0000313" key="2">
    <source>
        <dbReference type="EMBL" id="QGX96762.1"/>
    </source>
</evidence>
<dbReference type="GO" id="GO:0016740">
    <property type="term" value="F:transferase activity"/>
    <property type="evidence" value="ECO:0007669"/>
    <property type="project" value="UniProtKB-KW"/>
</dbReference>
<dbReference type="RefSeq" id="WP_157705200.1">
    <property type="nucleotide sequence ID" value="NZ_CP034347.1"/>
</dbReference>
<keyword evidence="2" id="KW-0614">Plasmid</keyword>
<keyword evidence="2" id="KW-0808">Transferase</keyword>
<gene>
    <name evidence="2" type="ORF">EI983_00130</name>
</gene>
<dbReference type="AlphaFoldDB" id="A0A6I6IKE4"/>
<dbReference type="Pfam" id="PF00535">
    <property type="entry name" value="Glycos_transf_2"/>
    <property type="match status" value="1"/>
</dbReference>
<proteinExistence type="predicted"/>
<dbReference type="InterPro" id="IPR029044">
    <property type="entry name" value="Nucleotide-diphossugar_trans"/>
</dbReference>
<sequence length="313" mass="33998">MPDKADTVPVTILMAVYNGQAYLPAQLDSIAAQDHDNWHLLISDDGSTDDSRRIAGAFARKTARATVLSGPGQGGTANFMQLIRSMAAHAPPDSGLAFSDQDDVWLPEKLSRAVTMLAPHHATPALYCSRSFITDEALRSRRLSAPRPHPPGFENALVQNIASGNTIVLNPAASALIRRAAATTPEPVVHDWWVYQLITGAGGVVVHDDRPGLLYRQHGVNQIGANDTTRARAKRIAMLLRGDFRQWNEINIAALRATAGMLTDRNRATLEAFAALRQQGVLGRLAALRRLRLYRQSLPGTAALWLSAVLGRL</sequence>
<dbReference type="Gene3D" id="3.90.550.10">
    <property type="entry name" value="Spore Coat Polysaccharide Biosynthesis Protein SpsA, Chain A"/>
    <property type="match status" value="1"/>
</dbReference>
<dbReference type="InterPro" id="IPR050834">
    <property type="entry name" value="Glycosyltransf_2"/>
</dbReference>